<dbReference type="Gene3D" id="3.30.870.30">
    <property type="entry name" value="MITD, C-terminal phospholipase D-like domain"/>
    <property type="match status" value="1"/>
</dbReference>
<evidence type="ECO:0000256" key="1">
    <source>
        <dbReference type="SAM" id="Coils"/>
    </source>
</evidence>
<evidence type="ECO:0000259" key="3">
    <source>
        <dbReference type="Pfam" id="PF16565"/>
    </source>
</evidence>
<evidence type="ECO:0000313" key="4">
    <source>
        <dbReference type="Proteomes" id="UP000046392"/>
    </source>
</evidence>
<accession>A0A0N5BPG0</accession>
<dbReference type="InterPro" id="IPR038113">
    <property type="entry name" value="MITD1_C_sf"/>
</dbReference>
<name>A0A0N5BPG0_STREA</name>
<proteinExistence type="predicted"/>
<evidence type="ECO:0000313" key="5">
    <source>
        <dbReference type="WBParaSite" id="SPAL_0000778500.1"/>
    </source>
</evidence>
<dbReference type="WBParaSite" id="SPAL_0000778500.1">
    <property type="protein sequence ID" value="SPAL_0000778500.1"/>
    <property type="gene ID" value="SPAL_0000778500"/>
</dbReference>
<dbReference type="STRING" id="174720.A0A0N5BPG0"/>
<keyword evidence="1" id="KW-0175">Coiled coil</keyword>
<dbReference type="AlphaFoldDB" id="A0A0N5BPG0"/>
<evidence type="ECO:0000256" key="2">
    <source>
        <dbReference type="SAM" id="MobiDB-lite"/>
    </source>
</evidence>
<feature type="coiled-coil region" evidence="1">
    <location>
        <begin position="13"/>
        <end position="40"/>
    </location>
</feature>
<dbReference type="Pfam" id="PF16565">
    <property type="entry name" value="MIT_C"/>
    <property type="match status" value="1"/>
</dbReference>
<protein>
    <submittedName>
        <fullName evidence="5">MIT_C domain-containing protein</fullName>
    </submittedName>
</protein>
<sequence length="309" mass="35876">MSYKQGVFKFKSLHSLESQEEQLSNELEVQKKRLESIHELESELALKIAREVESNLKKLFGDSKNFRNVRSNIGRYLMNDVQPAISRLVSENNSGQEEVNNPGTSNGKDVDSKPWRLDFVEIIQIRENETGFPFEKIFTKERVGPEVTQILIEDPYLVTRQQVMVLYIFILAMKHTFNNLEYVEVKTKSNPGKTDVYRDLSRKFPELDGSQLIVKEFETINVNLNYVKDKCKSRGIRFKFGFGNSSMHERRIFFNSGVVAHPGRGLSIYRIDYFNPGRAFSDVPCKECNIPIFRLKDWNTEVHTLADFN</sequence>
<reference evidence="5" key="1">
    <citation type="submission" date="2017-02" db="UniProtKB">
        <authorList>
            <consortium name="WormBaseParasite"/>
        </authorList>
    </citation>
    <scope>IDENTIFICATION</scope>
</reference>
<dbReference type="Proteomes" id="UP000046392">
    <property type="component" value="Unplaced"/>
</dbReference>
<feature type="compositionally biased region" description="Polar residues" evidence="2">
    <location>
        <begin position="91"/>
        <end position="107"/>
    </location>
</feature>
<feature type="region of interest" description="Disordered" evidence="2">
    <location>
        <begin position="91"/>
        <end position="110"/>
    </location>
</feature>
<feature type="domain" description="MITD1 C-terminal phospholipase D-like" evidence="3">
    <location>
        <begin position="220"/>
        <end position="277"/>
    </location>
</feature>
<keyword evidence="4" id="KW-1185">Reference proteome</keyword>
<dbReference type="InterPro" id="IPR032341">
    <property type="entry name" value="MITD1_C"/>
</dbReference>
<organism evidence="4 5">
    <name type="scientific">Strongyloides papillosus</name>
    <name type="common">Intestinal threadworm</name>
    <dbReference type="NCBI Taxonomy" id="174720"/>
    <lineage>
        <taxon>Eukaryota</taxon>
        <taxon>Metazoa</taxon>
        <taxon>Ecdysozoa</taxon>
        <taxon>Nematoda</taxon>
        <taxon>Chromadorea</taxon>
        <taxon>Rhabditida</taxon>
        <taxon>Tylenchina</taxon>
        <taxon>Panagrolaimomorpha</taxon>
        <taxon>Strongyloidoidea</taxon>
        <taxon>Strongyloididae</taxon>
        <taxon>Strongyloides</taxon>
    </lineage>
</organism>